<name>A0AAD4N627_9BILA</name>
<gene>
    <name evidence="1" type="ORF">DdX_06532</name>
</gene>
<reference evidence="1" key="1">
    <citation type="submission" date="2022-01" db="EMBL/GenBank/DDBJ databases">
        <title>Genome Sequence Resource for Two Populations of Ditylenchus destructor, the Migratory Endoparasitic Phytonematode.</title>
        <authorList>
            <person name="Zhang H."/>
            <person name="Lin R."/>
            <person name="Xie B."/>
        </authorList>
    </citation>
    <scope>NUCLEOTIDE SEQUENCE</scope>
    <source>
        <strain evidence="1">BazhouSP</strain>
    </source>
</reference>
<dbReference type="EMBL" id="JAKKPZ010000008">
    <property type="protein sequence ID" value="KAI1718118.1"/>
    <property type="molecule type" value="Genomic_DNA"/>
</dbReference>
<protein>
    <submittedName>
        <fullName evidence="1">Uncharacterized protein</fullName>
    </submittedName>
</protein>
<sequence length="304" mass="34074">MQARKSVLVEVLGLEEIPDEESSWGQMVGHLEMLKLHSTDEDAGAGITETLLRLLYDIEESFGSARNFASSGSIEERELLQATFTMYRFAFGVDSFKSSVTLLGMDTGFAYIIEELCTIAQKLFAEKNKWIASVIQISSRNELFAKCVDTQLQKLYEAVGCLSFWKNEEPKGLLKTDAAKQFFKNGVIRAMQESCKDVKSLYAEHSTVGFSRGIIIMMLCKAIALVFNSLNDEHNDRLAFGVLRPLVDCKARICETEVNWAEVKSVITQLIVELPTMEDIDKKLAAKVRSQLTICKTAMDAKHD</sequence>
<organism evidence="1 2">
    <name type="scientific">Ditylenchus destructor</name>
    <dbReference type="NCBI Taxonomy" id="166010"/>
    <lineage>
        <taxon>Eukaryota</taxon>
        <taxon>Metazoa</taxon>
        <taxon>Ecdysozoa</taxon>
        <taxon>Nematoda</taxon>
        <taxon>Chromadorea</taxon>
        <taxon>Rhabditida</taxon>
        <taxon>Tylenchina</taxon>
        <taxon>Tylenchomorpha</taxon>
        <taxon>Sphaerularioidea</taxon>
        <taxon>Anguinidae</taxon>
        <taxon>Anguininae</taxon>
        <taxon>Ditylenchus</taxon>
    </lineage>
</organism>
<keyword evidence="2" id="KW-1185">Reference proteome</keyword>
<comment type="caution">
    <text evidence="1">The sequence shown here is derived from an EMBL/GenBank/DDBJ whole genome shotgun (WGS) entry which is preliminary data.</text>
</comment>
<proteinExistence type="predicted"/>
<accession>A0AAD4N627</accession>
<dbReference type="Proteomes" id="UP001201812">
    <property type="component" value="Unassembled WGS sequence"/>
</dbReference>
<evidence type="ECO:0000313" key="1">
    <source>
        <dbReference type="EMBL" id="KAI1718118.1"/>
    </source>
</evidence>
<evidence type="ECO:0000313" key="2">
    <source>
        <dbReference type="Proteomes" id="UP001201812"/>
    </source>
</evidence>
<dbReference type="AlphaFoldDB" id="A0AAD4N627"/>